<protein>
    <submittedName>
        <fullName evidence="1">Uncharacterized protein</fullName>
    </submittedName>
</protein>
<proteinExistence type="predicted"/>
<dbReference type="EMBL" id="WTPW01002978">
    <property type="protein sequence ID" value="KAF0358151.1"/>
    <property type="molecule type" value="Genomic_DNA"/>
</dbReference>
<name>A0A8H3WXE5_GIGMA</name>
<organism evidence="1 2">
    <name type="scientific">Gigaspora margarita</name>
    <dbReference type="NCBI Taxonomy" id="4874"/>
    <lineage>
        <taxon>Eukaryota</taxon>
        <taxon>Fungi</taxon>
        <taxon>Fungi incertae sedis</taxon>
        <taxon>Mucoromycota</taxon>
        <taxon>Glomeromycotina</taxon>
        <taxon>Glomeromycetes</taxon>
        <taxon>Diversisporales</taxon>
        <taxon>Gigasporaceae</taxon>
        <taxon>Gigaspora</taxon>
    </lineage>
</organism>
<keyword evidence="2" id="KW-1185">Reference proteome</keyword>
<accession>A0A8H3WXE5</accession>
<sequence>MTIRKFRNETPESIVKKLERKPKKQRQLSFPIIKMTFNKNRKVKRTKSLPSTSEDLETFFSNHVEETIFLNNYVEEPLFLNNYVDTTFFNGNHGSLFDERNLNSDYTIVDKSLVQENNQTNSCFPSDTSVINVENIDQFVDYLDYNDKRNNEYDL</sequence>
<comment type="caution">
    <text evidence="1">The sequence shown here is derived from an EMBL/GenBank/DDBJ whole genome shotgun (WGS) entry which is preliminary data.</text>
</comment>
<evidence type="ECO:0000313" key="2">
    <source>
        <dbReference type="Proteomes" id="UP000439903"/>
    </source>
</evidence>
<gene>
    <name evidence="1" type="ORF">F8M41_014475</name>
</gene>
<evidence type="ECO:0000313" key="1">
    <source>
        <dbReference type="EMBL" id="KAF0358151.1"/>
    </source>
</evidence>
<dbReference type="Proteomes" id="UP000439903">
    <property type="component" value="Unassembled WGS sequence"/>
</dbReference>
<dbReference type="AlphaFoldDB" id="A0A8H3WXE5"/>
<reference evidence="1 2" key="1">
    <citation type="journal article" date="2019" name="Environ. Microbiol.">
        <title>At the nexus of three kingdoms: the genome of the mycorrhizal fungus Gigaspora margarita provides insights into plant, endobacterial and fungal interactions.</title>
        <authorList>
            <person name="Venice F."/>
            <person name="Ghignone S."/>
            <person name="Salvioli di Fossalunga A."/>
            <person name="Amselem J."/>
            <person name="Novero M."/>
            <person name="Xianan X."/>
            <person name="Sedzielewska Toro K."/>
            <person name="Morin E."/>
            <person name="Lipzen A."/>
            <person name="Grigoriev I.V."/>
            <person name="Henrissat B."/>
            <person name="Martin F.M."/>
            <person name="Bonfante P."/>
        </authorList>
    </citation>
    <scope>NUCLEOTIDE SEQUENCE [LARGE SCALE GENOMIC DNA]</scope>
    <source>
        <strain evidence="1 2">BEG34</strain>
    </source>
</reference>